<keyword evidence="2" id="KW-1185">Reference proteome</keyword>
<dbReference type="OrthoDB" id="2285201at2759"/>
<reference evidence="1" key="1">
    <citation type="submission" date="2021-03" db="EMBL/GenBank/DDBJ databases">
        <title>Draft genome sequence of rust myrtle Austropuccinia psidii MF-1, a brazilian biotype.</title>
        <authorList>
            <person name="Quecine M.C."/>
            <person name="Pachon D.M.R."/>
            <person name="Bonatelli M.L."/>
            <person name="Correr F.H."/>
            <person name="Franceschini L.M."/>
            <person name="Leite T.F."/>
            <person name="Margarido G.R.A."/>
            <person name="Almeida C.A."/>
            <person name="Ferrarezi J.A."/>
            <person name="Labate C.A."/>
        </authorList>
    </citation>
    <scope>NUCLEOTIDE SEQUENCE</scope>
    <source>
        <strain evidence="1">MF-1</strain>
    </source>
</reference>
<gene>
    <name evidence="1" type="ORF">O181_017749</name>
</gene>
<protein>
    <submittedName>
        <fullName evidence="1">Uncharacterized protein</fullName>
    </submittedName>
</protein>
<proteinExistence type="predicted"/>
<evidence type="ECO:0000313" key="2">
    <source>
        <dbReference type="Proteomes" id="UP000765509"/>
    </source>
</evidence>
<accession>A0A9Q3C3Z3</accession>
<organism evidence="1 2">
    <name type="scientific">Austropuccinia psidii MF-1</name>
    <dbReference type="NCBI Taxonomy" id="1389203"/>
    <lineage>
        <taxon>Eukaryota</taxon>
        <taxon>Fungi</taxon>
        <taxon>Dikarya</taxon>
        <taxon>Basidiomycota</taxon>
        <taxon>Pucciniomycotina</taxon>
        <taxon>Pucciniomycetes</taxon>
        <taxon>Pucciniales</taxon>
        <taxon>Sphaerophragmiaceae</taxon>
        <taxon>Austropuccinia</taxon>
    </lineage>
</organism>
<evidence type="ECO:0000313" key="1">
    <source>
        <dbReference type="EMBL" id="MBW0478034.1"/>
    </source>
</evidence>
<comment type="caution">
    <text evidence="1">The sequence shown here is derived from an EMBL/GenBank/DDBJ whole genome shotgun (WGS) entry which is preliminary data.</text>
</comment>
<dbReference type="AlphaFoldDB" id="A0A9Q3C3Z3"/>
<name>A0A9Q3C3Z3_9BASI</name>
<dbReference type="Proteomes" id="UP000765509">
    <property type="component" value="Unassembled WGS sequence"/>
</dbReference>
<dbReference type="EMBL" id="AVOT02005032">
    <property type="protein sequence ID" value="MBW0478034.1"/>
    <property type="molecule type" value="Genomic_DNA"/>
</dbReference>
<sequence>MSTPRYSSMHICMCQHYSTQTHSSPEASGSECPQIILDQIFQTDYSQLTQGVFSTPPGLNSTAQKPYSGSKNPPAQDLGMIISAILLLSHNIPLRASLILNPTLDLLIKSSITSSGGHPTPAFHIPQKLSAIFEHLQLDPLIENYIFCPEYFFLNGLTESVTTDQTHCQHHNYPNDHDPPCTESLGKFINSSELCTQNTTNMKQNFIPKKHSIYQPLENWLSRFLKQAGIMEILYQHQQSQIPKGSPKCDIWDGLVWRRFTGTRNINDHPFMSIPGALHWAYHAYLSYSAPSERLKPESVYVAGIIPGPKEPASLQLNYLLMPLIKELKELWQGYHFSPTSTGPSGNFICVSILTAIADVVSMCKFTGFISH</sequence>